<evidence type="ECO:0000313" key="5">
    <source>
        <dbReference type="Proteomes" id="UP001271723"/>
    </source>
</evidence>
<organism evidence="4 5">
    <name type="scientific">Streptomyces griseiscabiei</name>
    <dbReference type="NCBI Taxonomy" id="2993540"/>
    <lineage>
        <taxon>Bacteria</taxon>
        <taxon>Bacillati</taxon>
        <taxon>Actinomycetota</taxon>
        <taxon>Actinomycetes</taxon>
        <taxon>Kitasatosporales</taxon>
        <taxon>Streptomycetaceae</taxon>
        <taxon>Streptomyces</taxon>
    </lineage>
</organism>
<dbReference type="PANTHER" id="PTHR43877:SF1">
    <property type="entry name" value="ACETYLTRANSFERASE"/>
    <property type="match status" value="1"/>
</dbReference>
<dbReference type="EMBL" id="JARAVY010000027">
    <property type="protein sequence ID" value="MDX2915176.1"/>
    <property type="molecule type" value="Genomic_DNA"/>
</dbReference>
<dbReference type="InterPro" id="IPR050832">
    <property type="entry name" value="Bact_Acetyltransf"/>
</dbReference>
<keyword evidence="1" id="KW-0808">Transferase</keyword>
<accession>A0ABU4LHB9</accession>
<dbReference type="PANTHER" id="PTHR43877">
    <property type="entry name" value="AMINOALKYLPHOSPHONATE N-ACETYLTRANSFERASE-RELATED-RELATED"/>
    <property type="match status" value="1"/>
</dbReference>
<feature type="domain" description="N-acetyltransferase" evidence="3">
    <location>
        <begin position="19"/>
        <end position="195"/>
    </location>
</feature>
<reference evidence="4 5" key="1">
    <citation type="journal article" date="2023" name="Microb. Genom.">
        <title>Mesoterricola silvestris gen. nov., sp. nov., Mesoterricola sediminis sp. nov., Geothrix oryzae sp. nov., Geothrix edaphica sp. nov., Geothrix rubra sp. nov., and Geothrix limicola sp. nov., six novel members of Acidobacteriota isolated from soils.</title>
        <authorList>
            <person name="Weisberg A.J."/>
            <person name="Pearce E."/>
            <person name="Kramer C.G."/>
            <person name="Chang J.H."/>
            <person name="Clarke C.R."/>
        </authorList>
    </citation>
    <scope>NUCLEOTIDE SEQUENCE [LARGE SCALE GENOMIC DNA]</scope>
    <source>
        <strain evidence="4 5">NRRL_B-2795</strain>
    </source>
</reference>
<evidence type="ECO:0000313" key="4">
    <source>
        <dbReference type="EMBL" id="MDX2915176.1"/>
    </source>
</evidence>
<comment type="caution">
    <text evidence="4">The sequence shown here is derived from an EMBL/GenBank/DDBJ whole genome shotgun (WGS) entry which is preliminary data.</text>
</comment>
<dbReference type="SUPFAM" id="SSF55729">
    <property type="entry name" value="Acyl-CoA N-acyltransferases (Nat)"/>
    <property type="match status" value="1"/>
</dbReference>
<dbReference type="RefSeq" id="WP_267299945.1">
    <property type="nucleotide sequence ID" value="NZ_JAGJBZ010000004.1"/>
</dbReference>
<dbReference type="CDD" id="cd04301">
    <property type="entry name" value="NAT_SF"/>
    <property type="match status" value="1"/>
</dbReference>
<evidence type="ECO:0000256" key="1">
    <source>
        <dbReference type="ARBA" id="ARBA00022679"/>
    </source>
</evidence>
<gene>
    <name evidence="4" type="ORF">PV517_41730</name>
</gene>
<sequence length="195" mass="21221">MRLSESGGIPAVPAVPEGYGIRSVRAGEWREARELRLAALRDPVARLAFLETYEKAVARPDAFWKERTEGSAEGVLERRQFVAESAGGEWVGTVTVLVEEAGTQDFFGGIVERRQGHLVAVFLREGHRGKGVGEAMFAVAVEWARGVAGVERVRLFVNEGNGRAAAFYRRAGFVGSGVTVEGDEGRELEYVLRAA</sequence>
<dbReference type="InterPro" id="IPR016181">
    <property type="entry name" value="Acyl_CoA_acyltransferase"/>
</dbReference>
<dbReference type="Gene3D" id="3.40.630.30">
    <property type="match status" value="1"/>
</dbReference>
<dbReference type="PROSITE" id="PS51186">
    <property type="entry name" value="GNAT"/>
    <property type="match status" value="1"/>
</dbReference>
<dbReference type="Proteomes" id="UP001271723">
    <property type="component" value="Unassembled WGS sequence"/>
</dbReference>
<dbReference type="Pfam" id="PF00583">
    <property type="entry name" value="Acetyltransf_1"/>
    <property type="match status" value="1"/>
</dbReference>
<protein>
    <submittedName>
        <fullName evidence="4">GNAT family N-acetyltransferase</fullName>
    </submittedName>
</protein>
<dbReference type="InterPro" id="IPR000182">
    <property type="entry name" value="GNAT_dom"/>
</dbReference>
<evidence type="ECO:0000256" key="2">
    <source>
        <dbReference type="ARBA" id="ARBA00023315"/>
    </source>
</evidence>
<name>A0ABU4LHB9_9ACTN</name>
<proteinExistence type="predicted"/>
<keyword evidence="5" id="KW-1185">Reference proteome</keyword>
<keyword evidence="2" id="KW-0012">Acyltransferase</keyword>
<evidence type="ECO:0000259" key="3">
    <source>
        <dbReference type="PROSITE" id="PS51186"/>
    </source>
</evidence>